<comment type="caution">
    <text evidence="2">The sequence shown here is derived from an EMBL/GenBank/DDBJ whole genome shotgun (WGS) entry which is preliminary data.</text>
</comment>
<dbReference type="RefSeq" id="WP_343896860.1">
    <property type="nucleotide sequence ID" value="NZ_BAAAFZ010000060.1"/>
</dbReference>
<organism evidence="2 3">
    <name type="scientific">Craurococcus roseus</name>
    <dbReference type="NCBI Taxonomy" id="77585"/>
    <lineage>
        <taxon>Bacteria</taxon>
        <taxon>Pseudomonadati</taxon>
        <taxon>Pseudomonadota</taxon>
        <taxon>Alphaproteobacteria</taxon>
        <taxon>Acetobacterales</taxon>
        <taxon>Acetobacteraceae</taxon>
        <taxon>Craurococcus</taxon>
    </lineage>
</organism>
<keyword evidence="3" id="KW-1185">Reference proteome</keyword>
<feature type="region of interest" description="Disordered" evidence="1">
    <location>
        <begin position="59"/>
        <end position="81"/>
    </location>
</feature>
<dbReference type="Proteomes" id="UP001501588">
    <property type="component" value="Unassembled WGS sequence"/>
</dbReference>
<name>A0ABN1FQ46_9PROT</name>
<dbReference type="EMBL" id="BAAAFZ010000060">
    <property type="protein sequence ID" value="GAA0595198.1"/>
    <property type="molecule type" value="Genomic_DNA"/>
</dbReference>
<gene>
    <name evidence="2" type="ORF">GCM10009416_36900</name>
</gene>
<feature type="compositionally biased region" description="Low complexity" evidence="1">
    <location>
        <begin position="66"/>
        <end position="81"/>
    </location>
</feature>
<evidence type="ECO:0000256" key="1">
    <source>
        <dbReference type="SAM" id="MobiDB-lite"/>
    </source>
</evidence>
<evidence type="ECO:0000313" key="3">
    <source>
        <dbReference type="Proteomes" id="UP001501588"/>
    </source>
</evidence>
<dbReference type="Gene3D" id="3.40.190.170">
    <property type="entry name" value="Bacterial extracellular solute-binding protein, family 7"/>
    <property type="match status" value="1"/>
</dbReference>
<evidence type="ECO:0000313" key="2">
    <source>
        <dbReference type="EMBL" id="GAA0595198.1"/>
    </source>
</evidence>
<protein>
    <submittedName>
        <fullName evidence="2">Uncharacterized protein</fullName>
    </submittedName>
</protein>
<sequence>MRPHPALFYVGEGPALAFFTCVPFGLTPRQTSAWLRYGGGMALAQEVFRPFSAAFPPSGTPAPRWSAGSAAGSARSGTCKG</sequence>
<dbReference type="InterPro" id="IPR038404">
    <property type="entry name" value="TRAP_DctP_sf"/>
</dbReference>
<proteinExistence type="predicted"/>
<reference evidence="2 3" key="1">
    <citation type="journal article" date="2019" name="Int. J. Syst. Evol. Microbiol.">
        <title>The Global Catalogue of Microorganisms (GCM) 10K type strain sequencing project: providing services to taxonomists for standard genome sequencing and annotation.</title>
        <authorList>
            <consortium name="The Broad Institute Genomics Platform"/>
            <consortium name="The Broad Institute Genome Sequencing Center for Infectious Disease"/>
            <person name="Wu L."/>
            <person name="Ma J."/>
        </authorList>
    </citation>
    <scope>NUCLEOTIDE SEQUENCE [LARGE SCALE GENOMIC DNA]</scope>
    <source>
        <strain evidence="2 3">JCM 9933</strain>
    </source>
</reference>
<accession>A0ABN1FQ46</accession>